<evidence type="ECO:0000313" key="3">
    <source>
        <dbReference type="EMBL" id="CAF4521313.1"/>
    </source>
</evidence>
<dbReference type="Proteomes" id="UP000663851">
    <property type="component" value="Unassembled WGS sequence"/>
</dbReference>
<gene>
    <name evidence="2" type="ORF">HFQ381_LOCUS2309</name>
    <name evidence="3" type="ORF">QYT958_LOCUS6212</name>
    <name evidence="4" type="ORF">TOA249_LOCUS10196</name>
    <name evidence="1" type="ORF">UJA718_LOCUS630</name>
</gene>
<sequence length="72" mass="8296">MRSYQRLSSNIAQQLKFGYTSGKLEQNINTSPYQHPQDIVTLVLLGLIEVHRSNIIDCLSTVYLQLIELNKF</sequence>
<comment type="caution">
    <text evidence="1">The sequence shown here is derived from an EMBL/GenBank/DDBJ whole genome shotgun (WGS) entry which is preliminary data.</text>
</comment>
<dbReference type="Proteomes" id="UP000663848">
    <property type="component" value="Unassembled WGS sequence"/>
</dbReference>
<keyword evidence="5" id="KW-1185">Reference proteome</keyword>
<evidence type="ECO:0000313" key="1">
    <source>
        <dbReference type="EMBL" id="CAF4106335.1"/>
    </source>
</evidence>
<protein>
    <submittedName>
        <fullName evidence="1">Uncharacterized protein</fullName>
    </submittedName>
</protein>
<dbReference type="EMBL" id="CAJOBO010000074">
    <property type="protein sequence ID" value="CAF4120387.1"/>
    <property type="molecule type" value="Genomic_DNA"/>
</dbReference>
<dbReference type="Proteomes" id="UP000663838">
    <property type="component" value="Unassembled WGS sequence"/>
</dbReference>
<dbReference type="AlphaFoldDB" id="A0A819VBD4"/>
<organism evidence="1 5">
    <name type="scientific">Rotaria socialis</name>
    <dbReference type="NCBI Taxonomy" id="392032"/>
    <lineage>
        <taxon>Eukaryota</taxon>
        <taxon>Metazoa</taxon>
        <taxon>Spiralia</taxon>
        <taxon>Gnathifera</taxon>
        <taxon>Rotifera</taxon>
        <taxon>Eurotatoria</taxon>
        <taxon>Bdelloidea</taxon>
        <taxon>Philodinida</taxon>
        <taxon>Philodinidae</taxon>
        <taxon>Rotaria</taxon>
    </lineage>
</organism>
<reference evidence="1" key="1">
    <citation type="submission" date="2021-02" db="EMBL/GenBank/DDBJ databases">
        <authorList>
            <person name="Nowell W R."/>
        </authorList>
    </citation>
    <scope>NUCLEOTIDE SEQUENCE</scope>
</reference>
<name>A0A819VBD4_9BILA</name>
<evidence type="ECO:0000313" key="4">
    <source>
        <dbReference type="EMBL" id="CAF4594837.1"/>
    </source>
</evidence>
<evidence type="ECO:0000313" key="5">
    <source>
        <dbReference type="Proteomes" id="UP000663873"/>
    </source>
</evidence>
<evidence type="ECO:0000313" key="2">
    <source>
        <dbReference type="EMBL" id="CAF4120387.1"/>
    </source>
</evidence>
<proteinExistence type="predicted"/>
<dbReference type="EMBL" id="CAJOBP010000032">
    <property type="protein sequence ID" value="CAF4106335.1"/>
    <property type="molecule type" value="Genomic_DNA"/>
</dbReference>
<dbReference type="EMBL" id="CAJOBS010000522">
    <property type="protein sequence ID" value="CAF4594837.1"/>
    <property type="molecule type" value="Genomic_DNA"/>
</dbReference>
<dbReference type="Proteomes" id="UP000663873">
    <property type="component" value="Unassembled WGS sequence"/>
</dbReference>
<dbReference type="EMBL" id="CAJOBR010000543">
    <property type="protein sequence ID" value="CAF4521313.1"/>
    <property type="molecule type" value="Genomic_DNA"/>
</dbReference>
<accession>A0A819VBD4</accession>